<keyword evidence="2" id="KW-1185">Reference proteome</keyword>
<dbReference type="InterPro" id="IPR018561">
    <property type="entry name" value="AosR"/>
</dbReference>
<organism evidence="1 2">
    <name type="scientific">Actinoalloteichus hoggarensis</name>
    <dbReference type="NCBI Taxonomy" id="1470176"/>
    <lineage>
        <taxon>Bacteria</taxon>
        <taxon>Bacillati</taxon>
        <taxon>Actinomycetota</taxon>
        <taxon>Actinomycetes</taxon>
        <taxon>Pseudonocardiales</taxon>
        <taxon>Pseudonocardiaceae</taxon>
        <taxon>Actinoalloteichus</taxon>
    </lineage>
</organism>
<dbReference type="OrthoDB" id="3268479at2"/>
<accession>A0A221VZV8</accession>
<dbReference type="Proteomes" id="UP000204221">
    <property type="component" value="Chromosome"/>
</dbReference>
<proteinExistence type="predicted"/>
<reference evidence="1 2" key="1">
    <citation type="submission" date="2017-07" db="EMBL/GenBank/DDBJ databases">
        <title>Complete genome sequence of Actinoalloteichus hoggarensis DSM 45943, type strain of Actinoalloteichus hoggarensis.</title>
        <authorList>
            <person name="Ruckert C."/>
            <person name="Nouioui I."/>
            <person name="Willmese J."/>
            <person name="van Wezel G."/>
            <person name="Klenk H.-P."/>
            <person name="Kalinowski J."/>
            <person name="Zotchev S.B."/>
        </authorList>
    </citation>
    <scope>NUCLEOTIDE SEQUENCE [LARGE SCALE GENOMIC DNA]</scope>
    <source>
        <strain evidence="1 2">DSM 45943</strain>
    </source>
</reference>
<dbReference type="EMBL" id="CP022521">
    <property type="protein sequence ID" value="ASO18841.1"/>
    <property type="molecule type" value="Genomic_DNA"/>
</dbReference>
<dbReference type="KEGG" id="ahg:AHOG_05945"/>
<protein>
    <submittedName>
        <fullName evidence="1">Uncharacterized protein</fullName>
    </submittedName>
</protein>
<dbReference type="AlphaFoldDB" id="A0A221VZV8"/>
<dbReference type="RefSeq" id="WP_093940458.1">
    <property type="nucleotide sequence ID" value="NZ_CP022521.1"/>
</dbReference>
<evidence type="ECO:0000313" key="1">
    <source>
        <dbReference type="EMBL" id="ASO18841.1"/>
    </source>
</evidence>
<dbReference type="Pfam" id="PF09438">
    <property type="entry name" value="DUF2017"/>
    <property type="match status" value="1"/>
</dbReference>
<gene>
    <name evidence="1" type="ORF">AHOG_05945</name>
</gene>
<evidence type="ECO:0000313" key="2">
    <source>
        <dbReference type="Proteomes" id="UP000204221"/>
    </source>
</evidence>
<name>A0A221VZV8_9PSEU</name>
<sequence length="187" mass="20406">MNGWWRRGDAIVAEFSPQEAAILRGLVGQLREMLTARADEAPQDELSALTGIRTGPSTPPEERVLRRLLPDFHRPPEGEELSPGDADSAAALRSMHEPEVVDLKTGVAGVVLATCPPDGGRIRLDDEQASAWLAALNDVRLALGTVLEVSDDMPEELPEDDPRQPHLSVYHWLTVVQDTLVHGLTVD</sequence>